<dbReference type="AlphaFoldDB" id="A0AAE2VZK6"/>
<dbReference type="Proteomes" id="UP000732193">
    <property type="component" value="Unassembled WGS sequence"/>
</dbReference>
<comment type="caution">
    <text evidence="2">The sequence shown here is derived from an EMBL/GenBank/DDBJ whole genome shotgun (WGS) entry which is preliminary data.</text>
</comment>
<evidence type="ECO:0000313" key="2">
    <source>
        <dbReference type="EMBL" id="MBM1714756.1"/>
    </source>
</evidence>
<dbReference type="InterPro" id="IPR012334">
    <property type="entry name" value="Pectin_lyas_fold"/>
</dbReference>
<protein>
    <submittedName>
        <fullName evidence="2">Right-handed parallel beta-helix repeat-containing protein</fullName>
    </submittedName>
</protein>
<organism evidence="2 3">
    <name type="scientific">Sulfitobacter geojensis</name>
    <dbReference type="NCBI Taxonomy" id="1342299"/>
    <lineage>
        <taxon>Bacteria</taxon>
        <taxon>Pseudomonadati</taxon>
        <taxon>Pseudomonadota</taxon>
        <taxon>Alphaproteobacteria</taxon>
        <taxon>Rhodobacterales</taxon>
        <taxon>Roseobacteraceae</taxon>
        <taxon>Sulfitobacter</taxon>
    </lineage>
</organism>
<feature type="domain" description="Rhamnogalacturonase A/B/Epimerase-like pectate lyase" evidence="1">
    <location>
        <begin position="189"/>
        <end position="244"/>
    </location>
</feature>
<reference evidence="2 3" key="1">
    <citation type="submission" date="2021-01" db="EMBL/GenBank/DDBJ databases">
        <title>Diatom-associated Roseobacters Show Island Model of Population Structure.</title>
        <authorList>
            <person name="Qu L."/>
            <person name="Feng X."/>
            <person name="Chen Y."/>
            <person name="Li L."/>
            <person name="Wang X."/>
            <person name="Hu Z."/>
            <person name="Wang H."/>
            <person name="Luo H."/>
        </authorList>
    </citation>
    <scope>NUCLEOTIDE SEQUENCE [LARGE SCALE GENOMIC DNA]</scope>
    <source>
        <strain evidence="2 3">TR60-84</strain>
    </source>
</reference>
<dbReference type="InterPro" id="IPR024535">
    <property type="entry name" value="RHGA/B-epi-like_pectate_lyase"/>
</dbReference>
<dbReference type="EMBL" id="JAFBRM010000003">
    <property type="protein sequence ID" value="MBM1714756.1"/>
    <property type="molecule type" value="Genomic_DNA"/>
</dbReference>
<accession>A0AAE2VZK6</accession>
<dbReference type="Gene3D" id="2.160.20.10">
    <property type="entry name" value="Single-stranded right-handed beta-helix, Pectin lyase-like"/>
    <property type="match status" value="1"/>
</dbReference>
<sequence>MNKAITDGLVLTPTPFAAGLDVWSSGDGTAGSDTYENAANALFVAADQDFAGALELLKTQNTQKLRFMGQTPILPGCYLQISARVKAVSGNLPSVRIGGYPAFGNGARVNGLPEFSAFTTLQNYGEVVEIKAIVGTGSRGGVDLVWGAEPVYGHFGIDLVGPNGGIIRVDDIQIEDVTSVFLRDMISIVDVTDFGALGNGNTDNTAAFEAANSAANGRTVFVPEGNFRLASNVTIDTPVKFEGRVSMPDTAVLLLRRNFDLPTYIEAFEDEEVAFKKAFQALLNNSDHETLDMGGRKVNVTAPLDMAATVPGTNSYATRRVIRNGQLEAAASAAWDTEVFGSAATYSTGNSRTLTDVTNVASIPVGSLVEGTGVGREVYVRSKDLARQEITLNKPLYDAEGRQNFTFRKFKYLIDFSGFNALSKFVMADVEFQCNDRCSAIMLSPGGITFHVRDCFISRPMDRGITSIGTGCQGLMVDRCQFLSAEDALAVPARKTIGFNVNQNDAKIRNNRATRFRHFGLLGGSNNIFTGNHFFQGDGVANGVRSGGIILASTSVGTVISNNYIDNCFIEWTNEHDPSPAFTGGFSFSALSVTDNMFLSGEVAPWFSYIVVKPHGAGHFLNGVSISGNRFRSLNGFIDRAERVDTTFADLDMTRCKNFTMAANSYLGVTAQPVNPAYVDFTQDAVADAWTIDVSEYLPFGGQALSVDAVTAIGPLRNVNNVKQFETPYVDTVQGSNRDQIRVVWPSDVRGKIQATVRMDFR</sequence>
<name>A0AAE2VZK6_9RHOB</name>
<dbReference type="SUPFAM" id="SSF51126">
    <property type="entry name" value="Pectin lyase-like"/>
    <property type="match status" value="1"/>
</dbReference>
<dbReference type="InterPro" id="IPR011050">
    <property type="entry name" value="Pectin_lyase_fold/virulence"/>
</dbReference>
<proteinExistence type="predicted"/>
<keyword evidence="3" id="KW-1185">Reference proteome</keyword>
<evidence type="ECO:0000259" key="1">
    <source>
        <dbReference type="Pfam" id="PF12708"/>
    </source>
</evidence>
<evidence type="ECO:0000313" key="3">
    <source>
        <dbReference type="Proteomes" id="UP000732193"/>
    </source>
</evidence>
<dbReference type="Pfam" id="PF12708">
    <property type="entry name" value="Pect-lyase_RHGA_epim"/>
    <property type="match status" value="1"/>
</dbReference>
<dbReference type="RefSeq" id="WP_203242735.1">
    <property type="nucleotide sequence ID" value="NZ_JAFBRH010000003.1"/>
</dbReference>
<gene>
    <name evidence="2" type="ORF">JQV55_14390</name>
</gene>